<keyword evidence="3" id="KW-1185">Reference proteome</keyword>
<sequence length="1297" mass="145607">MSYKTTFTVLHSLLATASDLAHWASLLEGKSTFPELMRRLIRATTPTLTRLSFPSAEGVQLEGWDGLTSAGTATPFVPSGSTGWELGTNVDQKGKADDDYDTRTANPLELNPADATFIFCTPRRWGKRKKWADARSKEGKWRDVRAYDADDLITWLTDAPATHIWLSRLLSKQPNGVQDLESWWQDWANQTTPIMQPEWLLAGRTAAQNRLTTWLNEPSPAPKPYSVFASTADEARAFFAASILALPDEQRVNWLARTIVVSDEYIWQQLINTQEKLLLVVEFESDRLGQLCAAATRQGHRVILPRPSTQAAATDDVVPPLGREELRQTLEDVGISKLDAAEKASLARRSFTAFHRTLLVDKSLQRLWWQEPAVAVKLLPLALLGRWTDTEEGDQAIVSGLTGKPYPEVQAQLTEWAALSNSPVRRITDEWFIIDPADVWEQCARFLTPTIYQRFGEAVQEVLARPLVRFSLPPDERMFAGVRPIHDKYSSTLRKGLVSTLALISSSLGAESGNQSALIAWVNQQLSQLFEQAFADPSGHLLASLNYHIPALAEAAPDLFLTSLLRELQQPESVLLTLFQEERGLMHNVSHHTGLLWALEGLAWVPQYLSDASAVLAGLARLDPGGQLSNRPANSLRLIFLGWKPQTNATVAERLAVIDRLRHEEPGVAWILLLRLLPQYHDTSWENHTPTFHWRDWQINPDQKVSAKDYFAFIEGVTQRLLTDAGTDAERWSQVISDLPQLLSRISPSLGQRVLQQLSSLGTLGIPAEQQADLLREVRKFLNHHRSHPDADWAWLEERLVPLQQLYDQLQPVDLLQRNAWYFDQWPLLAEGIVYKSGNDSHEIIRTVQANALSELVATHGLDVIPELLTLAPSAYHVGDAVGLSTQLTEADKTDLLQKYLASPDDRENKFALGIASSYAWRMGAEAAEMFIRPHFNSWSPAQIATWLRIMPATPATWQLAKEAGAAVEESYWLMVPGYVQNDDDSVAAARQLLSYRRPLTAAHVLSLYQRSAVPMPNELVLETLEFIAREGHGADEGQQLRGYELDTLLEELENTPAEHRNRAISMAFIFSRQNSYKTPTILDRALREEPSFFVEVLGYLYKPDIDTEEQSDATSDTETESNETEDTGQASTRMMLATLAWHLLHDWESVPGKQPDGTFNGDALKAWVDEVRALTSSKQLTKAFSIQVGKTLSHAPSGPDGNWPHPAVCDILQQERNNQKLFEEFRTGCYNRHGKTHPVTGGQREQAIANDYTIWADHYRTSHPAAAGLLRQLADTFNQMADQERQQAAREDQFGM</sequence>
<accession>A0ABY4FBA5</accession>
<gene>
    <name evidence="2" type="ORF">MUN80_18440</name>
</gene>
<name>A0ABY4FBA5_9BACT</name>
<evidence type="ECO:0000313" key="2">
    <source>
        <dbReference type="EMBL" id="UOQ51731.1"/>
    </source>
</evidence>
<evidence type="ECO:0000256" key="1">
    <source>
        <dbReference type="SAM" id="MobiDB-lite"/>
    </source>
</evidence>
<proteinExistence type="predicted"/>
<dbReference type="EMBL" id="CP095049">
    <property type="protein sequence ID" value="UOQ51731.1"/>
    <property type="molecule type" value="Genomic_DNA"/>
</dbReference>
<protein>
    <submittedName>
        <fullName evidence="2">Uncharacterized protein</fullName>
    </submittedName>
</protein>
<evidence type="ECO:0000313" key="3">
    <source>
        <dbReference type="Proteomes" id="UP000831785"/>
    </source>
</evidence>
<dbReference type="Proteomes" id="UP000831785">
    <property type="component" value="Chromosome"/>
</dbReference>
<feature type="compositionally biased region" description="Acidic residues" evidence="1">
    <location>
        <begin position="1107"/>
        <end position="1127"/>
    </location>
</feature>
<dbReference type="RefSeq" id="WP_244715052.1">
    <property type="nucleotide sequence ID" value="NZ_CP095049.1"/>
</dbReference>
<organism evidence="2 3">
    <name type="scientific">Hymenobacter cellulosivorans</name>
    <dbReference type="NCBI Taxonomy" id="2932249"/>
    <lineage>
        <taxon>Bacteria</taxon>
        <taxon>Pseudomonadati</taxon>
        <taxon>Bacteroidota</taxon>
        <taxon>Cytophagia</taxon>
        <taxon>Cytophagales</taxon>
        <taxon>Hymenobacteraceae</taxon>
        <taxon>Hymenobacter</taxon>
    </lineage>
</organism>
<feature type="region of interest" description="Disordered" evidence="1">
    <location>
        <begin position="1106"/>
        <end position="1131"/>
    </location>
</feature>
<reference evidence="2 3" key="1">
    <citation type="submission" date="2022-04" db="EMBL/GenBank/DDBJ databases">
        <title>Hymenobacter sp. isolated from the air.</title>
        <authorList>
            <person name="Won M."/>
            <person name="Lee C.-M."/>
            <person name="Woen H.-Y."/>
            <person name="Kwon S.-W."/>
        </authorList>
    </citation>
    <scope>NUCLEOTIDE SEQUENCE [LARGE SCALE GENOMIC DNA]</scope>
    <source>
        <strain evidence="3">5116 S-27</strain>
    </source>
</reference>